<accession>A3XPV2</accession>
<proteinExistence type="predicted"/>
<comment type="caution">
    <text evidence="1">The sequence shown here is derived from an EMBL/GenBank/DDBJ whole genome shotgun (WGS) entry which is preliminary data.</text>
</comment>
<dbReference type="HOGENOM" id="CLU_1183850_0_0_10"/>
<dbReference type="RefSeq" id="WP_009780948.1">
    <property type="nucleotide sequence ID" value="NZ_CH672395.1"/>
</dbReference>
<evidence type="ECO:0000313" key="2">
    <source>
        <dbReference type="Proteomes" id="UP000001601"/>
    </source>
</evidence>
<evidence type="ECO:0000313" key="1">
    <source>
        <dbReference type="EMBL" id="EAQ48419.1"/>
    </source>
</evidence>
<gene>
    <name evidence="1" type="ORF">MED217_12969</name>
</gene>
<dbReference type="Proteomes" id="UP000001601">
    <property type="component" value="Unassembled WGS sequence"/>
</dbReference>
<name>A3XPV2_LEEBM</name>
<sequence>MMMNEEDFKISTYKGELNYLFIIGCLIDFKFKSFRRFIIYLLHYGSLIDLRETPLDKLTDEDLLLHFENLFPVPIPRKIICQCLGINSRTTFNKLFGKYLEENNLSGRRSFSLYETYQLLRFWQGEGKWGRLKATSKKRIATVLHNGNYERTAEELTGALGETYSSSNKFSPRQLKKVCDHLDLTEESADEIEALIGHNEFQKSLLWVFGFAITYDFFVNNQDYDNSTSKNQFL</sequence>
<reference evidence="1 2" key="1">
    <citation type="journal article" date="2007" name="Nature">
        <title>Light stimulates growth of proteorhodopsin-containing marine Flavobacteria.</title>
        <authorList>
            <person name="Gomez-Consarnau L."/>
            <person name="Gonzalez J.M."/>
            <person name="Coll-Llado M."/>
            <person name="Gourdon P."/>
            <person name="Pascher T."/>
            <person name="Neutze R."/>
            <person name="Pedros-Alio C."/>
            <person name="Pinhassi J."/>
        </authorList>
    </citation>
    <scope>NUCLEOTIDE SEQUENCE [LARGE SCALE GENOMIC DNA]</scope>
    <source>
        <strain evidence="1 2">MED217</strain>
    </source>
</reference>
<dbReference type="STRING" id="398720.MED217_12969"/>
<dbReference type="OrthoDB" id="1143370at2"/>
<dbReference type="EMBL" id="AANC01000008">
    <property type="protein sequence ID" value="EAQ48419.1"/>
    <property type="molecule type" value="Genomic_DNA"/>
</dbReference>
<keyword evidence="2" id="KW-1185">Reference proteome</keyword>
<organism evidence="1 2">
    <name type="scientific">Leeuwenhoekiella blandensis (strain CECT 7118 / CCUG 51940 / KCTC 22103 / MED217)</name>
    <name type="common">Flavobacterium sp. (strain MED217)</name>
    <dbReference type="NCBI Taxonomy" id="398720"/>
    <lineage>
        <taxon>Bacteria</taxon>
        <taxon>Pseudomonadati</taxon>
        <taxon>Bacteroidota</taxon>
        <taxon>Flavobacteriia</taxon>
        <taxon>Flavobacteriales</taxon>
        <taxon>Flavobacteriaceae</taxon>
        <taxon>Leeuwenhoekiella</taxon>
    </lineage>
</organism>
<protein>
    <submittedName>
        <fullName evidence="1">Uncharacterized protein</fullName>
    </submittedName>
</protein>
<dbReference type="AlphaFoldDB" id="A3XPV2"/>